<dbReference type="InterPro" id="IPR036259">
    <property type="entry name" value="MFS_trans_sf"/>
</dbReference>
<name>A0ABR2JZ53_9EUKA</name>
<feature type="transmembrane region" description="Helical" evidence="5">
    <location>
        <begin position="136"/>
        <end position="157"/>
    </location>
</feature>
<comment type="caution">
    <text evidence="7">The sequence shown here is derived from an EMBL/GenBank/DDBJ whole genome shotgun (WGS) entry which is preliminary data.</text>
</comment>
<dbReference type="PRINTS" id="PR00171">
    <property type="entry name" value="SUGRTRNSPORT"/>
</dbReference>
<dbReference type="InterPro" id="IPR020846">
    <property type="entry name" value="MFS_dom"/>
</dbReference>
<dbReference type="InterPro" id="IPR003663">
    <property type="entry name" value="Sugar/inositol_transpt"/>
</dbReference>
<keyword evidence="8" id="KW-1185">Reference proteome</keyword>
<organism evidence="7 8">
    <name type="scientific">Tritrichomonas musculus</name>
    <dbReference type="NCBI Taxonomy" id="1915356"/>
    <lineage>
        <taxon>Eukaryota</taxon>
        <taxon>Metamonada</taxon>
        <taxon>Parabasalia</taxon>
        <taxon>Tritrichomonadida</taxon>
        <taxon>Tritrichomonadidae</taxon>
        <taxon>Tritrichomonas</taxon>
    </lineage>
</organism>
<dbReference type="PANTHER" id="PTHR48021:SF1">
    <property type="entry name" value="GH07001P-RELATED"/>
    <property type="match status" value="1"/>
</dbReference>
<comment type="subcellular location">
    <subcellularLocation>
        <location evidence="1">Membrane</location>
        <topology evidence="1">Multi-pass membrane protein</topology>
    </subcellularLocation>
</comment>
<evidence type="ECO:0000256" key="2">
    <source>
        <dbReference type="ARBA" id="ARBA00022692"/>
    </source>
</evidence>
<sequence length="412" mass="45698">MQFFQKELIYVLILLLGSMSWGLTMAYWSPCKVSMSDSLEYSDTIGTIFNFLAPFACIFGGPFINIFITKLGRKKSVFVTAVFMFVSWIAMAFTQAKFFYLALIMRFFLGFAVGSFSTVIPLYITELSPDDVRGAYGTLHQFGISIGASLCYMMGIWLKWRMITVISAIPTGLLSILIWFVPESPVVSRQQEENAIKESLCQKKFVKPLLISLALMFFQQFAGTSAFLANLEDIFTKCKININSSLASFIVGLTGAVAVLITSAIIGFCGRRPAWHISSIGQAVALALGACNNKWNWSPIIPVVCLILDNFLFSIGLAPIPWFFVPELFPDSVRSTATSMMTAINWSFGSALFFLWDIMQAALGMTWSFAIFAIIMACSLIFGIFALPEPQGIEVEPDVDEKLEPMIPNEGV</sequence>
<feature type="transmembrane region" description="Helical" evidence="5">
    <location>
        <begin position="48"/>
        <end position="69"/>
    </location>
</feature>
<keyword evidence="3 5" id="KW-1133">Transmembrane helix</keyword>
<feature type="transmembrane region" description="Helical" evidence="5">
    <location>
        <begin position="336"/>
        <end position="355"/>
    </location>
</feature>
<dbReference type="InterPro" id="IPR005828">
    <property type="entry name" value="MFS_sugar_transport-like"/>
</dbReference>
<feature type="transmembrane region" description="Helical" evidence="5">
    <location>
        <begin position="300"/>
        <end position="324"/>
    </location>
</feature>
<evidence type="ECO:0000256" key="3">
    <source>
        <dbReference type="ARBA" id="ARBA00022989"/>
    </source>
</evidence>
<dbReference type="PROSITE" id="PS00217">
    <property type="entry name" value="SUGAR_TRANSPORT_2"/>
    <property type="match status" value="1"/>
</dbReference>
<evidence type="ECO:0000256" key="4">
    <source>
        <dbReference type="ARBA" id="ARBA00023136"/>
    </source>
</evidence>
<feature type="transmembrane region" description="Helical" evidence="5">
    <location>
        <begin position="99"/>
        <end position="124"/>
    </location>
</feature>
<dbReference type="SUPFAM" id="SSF103473">
    <property type="entry name" value="MFS general substrate transporter"/>
    <property type="match status" value="1"/>
</dbReference>
<dbReference type="Gene3D" id="1.20.1250.20">
    <property type="entry name" value="MFS general substrate transporter like domains"/>
    <property type="match status" value="2"/>
</dbReference>
<dbReference type="InterPro" id="IPR050549">
    <property type="entry name" value="MFS_Trehalose_Transporter"/>
</dbReference>
<evidence type="ECO:0000259" key="6">
    <source>
        <dbReference type="PROSITE" id="PS50850"/>
    </source>
</evidence>
<gene>
    <name evidence="7" type="ORF">M9Y10_042887</name>
</gene>
<dbReference type="PANTHER" id="PTHR48021">
    <property type="match status" value="1"/>
</dbReference>
<feature type="transmembrane region" description="Helical" evidence="5">
    <location>
        <begin position="163"/>
        <end position="181"/>
    </location>
</feature>
<evidence type="ECO:0000313" key="7">
    <source>
        <dbReference type="EMBL" id="KAK8883788.1"/>
    </source>
</evidence>
<feature type="transmembrane region" description="Helical" evidence="5">
    <location>
        <begin position="367"/>
        <end position="387"/>
    </location>
</feature>
<proteinExistence type="predicted"/>
<evidence type="ECO:0000256" key="5">
    <source>
        <dbReference type="SAM" id="Phobius"/>
    </source>
</evidence>
<dbReference type="Pfam" id="PF00083">
    <property type="entry name" value="Sugar_tr"/>
    <property type="match status" value="1"/>
</dbReference>
<keyword evidence="2 5" id="KW-0812">Transmembrane</keyword>
<feature type="transmembrane region" description="Helical" evidence="5">
    <location>
        <begin position="7"/>
        <end position="28"/>
    </location>
</feature>
<feature type="transmembrane region" description="Helical" evidence="5">
    <location>
        <begin position="249"/>
        <end position="269"/>
    </location>
</feature>
<keyword evidence="4 5" id="KW-0472">Membrane</keyword>
<feature type="transmembrane region" description="Helical" evidence="5">
    <location>
        <begin position="76"/>
        <end position="93"/>
    </location>
</feature>
<feature type="transmembrane region" description="Helical" evidence="5">
    <location>
        <begin position="209"/>
        <end position="229"/>
    </location>
</feature>
<dbReference type="Proteomes" id="UP001470230">
    <property type="component" value="Unassembled WGS sequence"/>
</dbReference>
<dbReference type="EMBL" id="JAPFFF010000008">
    <property type="protein sequence ID" value="KAK8883788.1"/>
    <property type="molecule type" value="Genomic_DNA"/>
</dbReference>
<evidence type="ECO:0000256" key="1">
    <source>
        <dbReference type="ARBA" id="ARBA00004141"/>
    </source>
</evidence>
<protein>
    <submittedName>
        <fullName evidence="7">Glucose import</fullName>
    </submittedName>
</protein>
<evidence type="ECO:0000313" key="8">
    <source>
        <dbReference type="Proteomes" id="UP001470230"/>
    </source>
</evidence>
<dbReference type="PROSITE" id="PS50850">
    <property type="entry name" value="MFS"/>
    <property type="match status" value="1"/>
</dbReference>
<feature type="domain" description="Major facilitator superfamily (MFS) profile" evidence="6">
    <location>
        <begin position="10"/>
        <end position="391"/>
    </location>
</feature>
<reference evidence="7 8" key="1">
    <citation type="submission" date="2024-04" db="EMBL/GenBank/DDBJ databases">
        <title>Tritrichomonas musculus Genome.</title>
        <authorList>
            <person name="Alves-Ferreira E."/>
            <person name="Grigg M."/>
            <person name="Lorenzi H."/>
            <person name="Galac M."/>
        </authorList>
    </citation>
    <scope>NUCLEOTIDE SEQUENCE [LARGE SCALE GENOMIC DNA]</scope>
    <source>
        <strain evidence="7 8">EAF2021</strain>
    </source>
</reference>
<accession>A0ABR2JZ53</accession>
<dbReference type="InterPro" id="IPR005829">
    <property type="entry name" value="Sugar_transporter_CS"/>
</dbReference>